<organism evidence="2 3">
    <name type="scientific">Schizopora paradoxa</name>
    <dbReference type="NCBI Taxonomy" id="27342"/>
    <lineage>
        <taxon>Eukaryota</taxon>
        <taxon>Fungi</taxon>
        <taxon>Dikarya</taxon>
        <taxon>Basidiomycota</taxon>
        <taxon>Agaricomycotina</taxon>
        <taxon>Agaricomycetes</taxon>
        <taxon>Hymenochaetales</taxon>
        <taxon>Schizoporaceae</taxon>
        <taxon>Schizopora</taxon>
    </lineage>
</organism>
<dbReference type="PANTHER" id="PTHR12083:SF9">
    <property type="entry name" value="BIFUNCTIONAL POLYNUCLEOTIDE PHOSPHATASE_KINASE"/>
    <property type="match status" value="1"/>
</dbReference>
<dbReference type="OrthoDB" id="3512845at2759"/>
<dbReference type="Gene3D" id="3.40.50.300">
    <property type="entry name" value="P-loop containing nucleotide triphosphate hydrolases"/>
    <property type="match status" value="1"/>
</dbReference>
<dbReference type="STRING" id="27342.A0A0H2SLL6"/>
<dbReference type="GO" id="GO:0003690">
    <property type="term" value="F:double-stranded DNA binding"/>
    <property type="evidence" value="ECO:0007669"/>
    <property type="project" value="TreeGrafter"/>
</dbReference>
<feature type="compositionally biased region" description="Polar residues" evidence="1">
    <location>
        <begin position="179"/>
        <end position="189"/>
    </location>
</feature>
<dbReference type="GO" id="GO:0006281">
    <property type="term" value="P:DNA repair"/>
    <property type="evidence" value="ECO:0007669"/>
    <property type="project" value="TreeGrafter"/>
</dbReference>
<keyword evidence="3" id="KW-1185">Reference proteome</keyword>
<feature type="compositionally biased region" description="Basic and acidic residues" evidence="1">
    <location>
        <begin position="260"/>
        <end position="271"/>
    </location>
</feature>
<reference evidence="2 3" key="1">
    <citation type="submission" date="2015-04" db="EMBL/GenBank/DDBJ databases">
        <title>Complete genome sequence of Schizopora paradoxa KUC8140, a cosmopolitan wood degrader in East Asia.</title>
        <authorList>
            <consortium name="DOE Joint Genome Institute"/>
            <person name="Min B."/>
            <person name="Park H."/>
            <person name="Jang Y."/>
            <person name="Kim J.-J."/>
            <person name="Kim K.H."/>
            <person name="Pangilinan J."/>
            <person name="Lipzen A."/>
            <person name="Riley R."/>
            <person name="Grigoriev I.V."/>
            <person name="Spatafora J.W."/>
            <person name="Choi I.-G."/>
        </authorList>
    </citation>
    <scope>NUCLEOTIDE SEQUENCE [LARGE SCALE GENOMIC DNA]</scope>
    <source>
        <strain evidence="2 3">KUC8140</strain>
    </source>
</reference>
<evidence type="ECO:0000313" key="3">
    <source>
        <dbReference type="Proteomes" id="UP000053477"/>
    </source>
</evidence>
<dbReference type="SUPFAM" id="SSF52540">
    <property type="entry name" value="P-loop containing nucleoside triphosphate hydrolases"/>
    <property type="match status" value="1"/>
</dbReference>
<dbReference type="GO" id="GO:0046404">
    <property type="term" value="F:ATP-dependent polydeoxyribonucleotide 5'-hydroxyl-kinase activity"/>
    <property type="evidence" value="ECO:0007669"/>
    <property type="project" value="TreeGrafter"/>
</dbReference>
<feature type="compositionally biased region" description="Gly residues" evidence="1">
    <location>
        <begin position="193"/>
        <end position="203"/>
    </location>
</feature>
<gene>
    <name evidence="2" type="ORF">SCHPADRAFT_140534</name>
</gene>
<accession>A0A0H2SLL6</accession>
<dbReference type="EMBL" id="KQ085899">
    <property type="protein sequence ID" value="KLO17961.1"/>
    <property type="molecule type" value="Genomic_DNA"/>
</dbReference>
<dbReference type="GO" id="GO:0046403">
    <property type="term" value="F:polynucleotide 3'-phosphatase activity"/>
    <property type="evidence" value="ECO:0007669"/>
    <property type="project" value="TreeGrafter"/>
</dbReference>
<dbReference type="Proteomes" id="UP000053477">
    <property type="component" value="Unassembled WGS sequence"/>
</dbReference>
<feature type="region of interest" description="Disordered" evidence="1">
    <location>
        <begin position="168"/>
        <end position="291"/>
    </location>
</feature>
<evidence type="ECO:0000256" key="1">
    <source>
        <dbReference type="SAM" id="MobiDB-lite"/>
    </source>
</evidence>
<dbReference type="InterPro" id="IPR027417">
    <property type="entry name" value="P-loop_NTPase"/>
</dbReference>
<feature type="compositionally biased region" description="Polar residues" evidence="1">
    <location>
        <begin position="244"/>
        <end position="259"/>
    </location>
</feature>
<name>A0A0H2SLL6_9AGAM</name>
<dbReference type="PANTHER" id="PTHR12083">
    <property type="entry name" value="BIFUNCTIONAL POLYNUCLEOTIDE PHOSPHATASE/KINASE"/>
    <property type="match status" value="1"/>
</dbReference>
<evidence type="ECO:0000313" key="2">
    <source>
        <dbReference type="EMBL" id="KLO17961.1"/>
    </source>
</evidence>
<proteinExistence type="predicted"/>
<protein>
    <recommendedName>
        <fullName evidence="4">P-loop containing nucleoside triphosphate hydrolase protein</fullName>
    </recommendedName>
</protein>
<dbReference type="AlphaFoldDB" id="A0A0H2SLL6"/>
<dbReference type="InParanoid" id="A0A0H2SLL6"/>
<sequence length="321" mass="35561">MSDTGADFASQPWNIGGPKVLVLVGLIGSGKSTFAKELERHMPQFRRCNQDDLGNRRAVEKLARESLHDGLSVCIDRTNVDETQRAHWINIARELPGTQVWCLVCTDHPTIKNPEQARIILHRFANDLRPPAFDEGFDRILRIKPADHPSLSYSQDDISTILLKIYTSSPPPPSHQGRAFSSRNQTNLDNFLGGDGRFRGGQRGSTFRARGYRGRGYGQEFRPRGTPWASTSGSYNVRDEHASSRSSGEPGTIPASNSGENERHPINRDPLENDELALSPPNVSNVREDAGKDLKDAQLVAKEGLDQVTEFGTAEKPIVLE</sequence>
<dbReference type="Pfam" id="PF13671">
    <property type="entry name" value="AAA_33"/>
    <property type="match status" value="1"/>
</dbReference>
<dbReference type="CDD" id="cd02019">
    <property type="entry name" value="NK"/>
    <property type="match status" value="1"/>
</dbReference>
<evidence type="ECO:0008006" key="4">
    <source>
        <dbReference type="Google" id="ProtNLM"/>
    </source>
</evidence>